<proteinExistence type="predicted"/>
<accession>A0A1D8NAV4</accession>
<reference evidence="2 3" key="1">
    <citation type="journal article" date="2016" name="PLoS ONE">
        <title>Sequence Assembly of Yarrowia lipolytica Strain W29/CLIB89 Shows Transposable Element Diversity.</title>
        <authorList>
            <person name="Magnan C."/>
            <person name="Yu J."/>
            <person name="Chang I."/>
            <person name="Jahn E."/>
            <person name="Kanomata Y."/>
            <person name="Wu J."/>
            <person name="Zeller M."/>
            <person name="Oakes M."/>
            <person name="Baldi P."/>
            <person name="Sandmeyer S."/>
        </authorList>
    </citation>
    <scope>NUCLEOTIDE SEQUENCE [LARGE SCALE GENOMIC DNA]</scope>
    <source>
        <strain evidence="3">CLIB89(W29)</strain>
    </source>
</reference>
<feature type="signal peptide" evidence="1">
    <location>
        <begin position="1"/>
        <end position="24"/>
    </location>
</feature>
<gene>
    <name evidence="2" type="ORF">YALI1_C17514g</name>
</gene>
<keyword evidence="1" id="KW-0732">Signal</keyword>
<dbReference type="RefSeq" id="XP_068138439.1">
    <property type="nucleotide sequence ID" value="XM_068282338.1"/>
</dbReference>
<sequence>MMSRTGVVAKLLILLLSILSDREGGTWRPPNTIVEGAFAGGHTSGHLDRYAGGAKLPPTAVSTSRSSATVTPISCRHGLRGQRDHCFFSWQTDMSDQLEPRALGRG</sequence>
<dbReference type="AlphaFoldDB" id="A0A1D8NAV4"/>
<dbReference type="Proteomes" id="UP000182444">
    <property type="component" value="Chromosome 1C"/>
</dbReference>
<feature type="chain" id="PRO_5009110431" description="Secreted protein" evidence="1">
    <location>
        <begin position="25"/>
        <end position="106"/>
    </location>
</feature>
<evidence type="ECO:0000313" key="2">
    <source>
        <dbReference type="EMBL" id="AOW02756.1"/>
    </source>
</evidence>
<dbReference type="EMBL" id="CP017555">
    <property type="protein sequence ID" value="AOW02756.1"/>
    <property type="molecule type" value="Genomic_DNA"/>
</dbReference>
<evidence type="ECO:0000256" key="1">
    <source>
        <dbReference type="SAM" id="SignalP"/>
    </source>
</evidence>
<protein>
    <recommendedName>
        <fullName evidence="4">Secreted protein</fullName>
    </recommendedName>
</protein>
<evidence type="ECO:0008006" key="4">
    <source>
        <dbReference type="Google" id="ProtNLM"/>
    </source>
</evidence>
<name>A0A1D8NAV4_YARLL</name>
<organism evidence="2 3">
    <name type="scientific">Yarrowia lipolytica</name>
    <name type="common">Candida lipolytica</name>
    <dbReference type="NCBI Taxonomy" id="4952"/>
    <lineage>
        <taxon>Eukaryota</taxon>
        <taxon>Fungi</taxon>
        <taxon>Dikarya</taxon>
        <taxon>Ascomycota</taxon>
        <taxon>Saccharomycotina</taxon>
        <taxon>Dipodascomycetes</taxon>
        <taxon>Dipodascales</taxon>
        <taxon>Dipodascales incertae sedis</taxon>
        <taxon>Yarrowia</taxon>
    </lineage>
</organism>
<evidence type="ECO:0000313" key="3">
    <source>
        <dbReference type="Proteomes" id="UP000182444"/>
    </source>
</evidence>
<dbReference type="GeneID" id="94582972"/>
<dbReference type="VEuPathDB" id="FungiDB:YALI1_C17514g"/>